<feature type="domain" description="ABC-type glycine betaine transport system substrate-binding" evidence="3">
    <location>
        <begin position="59"/>
        <end position="319"/>
    </location>
</feature>
<dbReference type="SUPFAM" id="SSF53850">
    <property type="entry name" value="Periplasmic binding protein-like II"/>
    <property type="match status" value="1"/>
</dbReference>
<feature type="compositionally biased region" description="Low complexity" evidence="1">
    <location>
        <begin position="34"/>
        <end position="57"/>
    </location>
</feature>
<dbReference type="Proteomes" id="UP000663792">
    <property type="component" value="Unassembled WGS sequence"/>
</dbReference>
<dbReference type="RefSeq" id="WP_205261140.1">
    <property type="nucleotide sequence ID" value="NZ_JAERWK010000016.1"/>
</dbReference>
<keyword evidence="2" id="KW-0732">Signal</keyword>
<feature type="chain" id="PRO_5039204662" evidence="2">
    <location>
        <begin position="25"/>
        <end position="324"/>
    </location>
</feature>
<feature type="signal peptide" evidence="2">
    <location>
        <begin position="1"/>
        <end position="24"/>
    </location>
</feature>
<protein>
    <submittedName>
        <fullName evidence="4">ABC transporter substrate-binding protein</fullName>
    </submittedName>
</protein>
<accession>A0A938YE70</accession>
<dbReference type="AlphaFoldDB" id="A0A938YE70"/>
<dbReference type="EMBL" id="JAERWK010000016">
    <property type="protein sequence ID" value="MBM9468199.1"/>
    <property type="molecule type" value="Genomic_DNA"/>
</dbReference>
<reference evidence="4" key="1">
    <citation type="submission" date="2021-01" db="EMBL/GenBank/DDBJ databases">
        <title>YIM 132084 draft genome.</title>
        <authorList>
            <person name="An D."/>
        </authorList>
    </citation>
    <scope>NUCLEOTIDE SEQUENCE</scope>
    <source>
        <strain evidence="4">YIM 132084</strain>
    </source>
</reference>
<sequence>MTTRRPARLGALLAAGLATALALTACGSSEDPLASTSSSTPSSSTAGSTAGSTDESTGSVVIGSANFPESALIANIYAEALRAKGVEVTTNLNIGNREVYIRALQDGSIDLIPEYSGTLLQYFDQAATAVSSEDVYTALEGALPDTLTVLEQSAAEDKDSITVTRATAEQYDLTTIADLAPVAGQLVLGGPPEFQTRPTGVPGLESKYGVVFGEFRALDTAGPLTLNALISDQVQAANLFTTDPAIKTNDLVSLEDPEFLFAAQNVLPLITESKVTPAIEEALNGVSEKLTTEVLIDLLTQVTVDQQDSAEVATTWVDEQGLGS</sequence>
<comment type="caution">
    <text evidence="4">The sequence shown here is derived from an EMBL/GenBank/DDBJ whole genome shotgun (WGS) entry which is preliminary data.</text>
</comment>
<dbReference type="InterPro" id="IPR007210">
    <property type="entry name" value="ABC_Gly_betaine_transp_sub-bd"/>
</dbReference>
<dbReference type="Gene3D" id="3.40.190.10">
    <property type="entry name" value="Periplasmic binding protein-like II"/>
    <property type="match status" value="1"/>
</dbReference>
<dbReference type="Pfam" id="PF04069">
    <property type="entry name" value="OpuAC"/>
    <property type="match status" value="1"/>
</dbReference>
<dbReference type="Gene3D" id="3.40.190.120">
    <property type="entry name" value="Osmoprotection protein (prox), domain 2"/>
    <property type="match status" value="1"/>
</dbReference>
<evidence type="ECO:0000256" key="1">
    <source>
        <dbReference type="SAM" id="MobiDB-lite"/>
    </source>
</evidence>
<proteinExistence type="predicted"/>
<dbReference type="PROSITE" id="PS51257">
    <property type="entry name" value="PROKAR_LIPOPROTEIN"/>
    <property type="match status" value="1"/>
</dbReference>
<gene>
    <name evidence="4" type="ORF">JL106_13010</name>
</gene>
<organism evidence="4 5">
    <name type="scientific">Nakamurella leprariae</name>
    <dbReference type="NCBI Taxonomy" id="2803911"/>
    <lineage>
        <taxon>Bacteria</taxon>
        <taxon>Bacillati</taxon>
        <taxon>Actinomycetota</taxon>
        <taxon>Actinomycetes</taxon>
        <taxon>Nakamurellales</taxon>
        <taxon>Nakamurellaceae</taxon>
        <taxon>Nakamurella</taxon>
    </lineage>
</organism>
<evidence type="ECO:0000256" key="2">
    <source>
        <dbReference type="SAM" id="SignalP"/>
    </source>
</evidence>
<dbReference type="GO" id="GO:0043190">
    <property type="term" value="C:ATP-binding cassette (ABC) transporter complex"/>
    <property type="evidence" value="ECO:0007669"/>
    <property type="project" value="InterPro"/>
</dbReference>
<evidence type="ECO:0000313" key="5">
    <source>
        <dbReference type="Proteomes" id="UP000663792"/>
    </source>
</evidence>
<evidence type="ECO:0000313" key="4">
    <source>
        <dbReference type="EMBL" id="MBM9468199.1"/>
    </source>
</evidence>
<dbReference type="CDD" id="cd13606">
    <property type="entry name" value="PBP2_ProX_like"/>
    <property type="match status" value="1"/>
</dbReference>
<feature type="region of interest" description="Disordered" evidence="1">
    <location>
        <begin position="31"/>
        <end position="57"/>
    </location>
</feature>
<dbReference type="GO" id="GO:0022857">
    <property type="term" value="F:transmembrane transporter activity"/>
    <property type="evidence" value="ECO:0007669"/>
    <property type="project" value="InterPro"/>
</dbReference>
<evidence type="ECO:0000259" key="3">
    <source>
        <dbReference type="Pfam" id="PF04069"/>
    </source>
</evidence>
<keyword evidence="5" id="KW-1185">Reference proteome</keyword>
<name>A0A938YE70_9ACTN</name>